<dbReference type="GO" id="GO:0006520">
    <property type="term" value="P:amino acid metabolic process"/>
    <property type="evidence" value="ECO:0007669"/>
    <property type="project" value="InterPro"/>
</dbReference>
<proteinExistence type="inferred from homology"/>
<evidence type="ECO:0000256" key="2">
    <source>
        <dbReference type="ARBA" id="ARBA00007441"/>
    </source>
</evidence>
<dbReference type="InterPro" id="IPR004839">
    <property type="entry name" value="Aminotransferase_I/II_large"/>
</dbReference>
<dbReference type="GO" id="GO:0030170">
    <property type="term" value="F:pyridoxal phosphate binding"/>
    <property type="evidence" value="ECO:0007669"/>
    <property type="project" value="InterPro"/>
</dbReference>
<dbReference type="SUPFAM" id="SSF53383">
    <property type="entry name" value="PLP-dependent transferases"/>
    <property type="match status" value="1"/>
</dbReference>
<evidence type="ECO:0000256" key="3">
    <source>
        <dbReference type="ARBA" id="ARBA00022576"/>
    </source>
</evidence>
<comment type="caution">
    <text evidence="7">The sequence shown here is derived from an EMBL/GenBank/DDBJ whole genome shotgun (WGS) entry which is preliminary data.</text>
</comment>
<protein>
    <submittedName>
        <fullName evidence="7">Aspartate/methionine/tyrosine aminotransferase</fullName>
    </submittedName>
</protein>
<dbReference type="PANTHER" id="PTHR46383:SF1">
    <property type="entry name" value="ASPARTATE AMINOTRANSFERASE"/>
    <property type="match status" value="1"/>
</dbReference>
<gene>
    <name evidence="7" type="ORF">HD593_002157</name>
</gene>
<reference evidence="7 8" key="1">
    <citation type="submission" date="2020-08" db="EMBL/GenBank/DDBJ databases">
        <title>Sequencing the genomes of 1000 actinobacteria strains.</title>
        <authorList>
            <person name="Klenk H.-P."/>
        </authorList>
    </citation>
    <scope>NUCLEOTIDE SEQUENCE [LARGE SCALE GENOMIC DNA]</scope>
    <source>
        <strain evidence="7 8">DSM 43768</strain>
    </source>
</reference>
<dbReference type="Pfam" id="PF00155">
    <property type="entry name" value="Aminotran_1_2"/>
    <property type="match status" value="1"/>
</dbReference>
<keyword evidence="5" id="KW-0663">Pyridoxal phosphate</keyword>
<dbReference type="Gene3D" id="3.40.640.10">
    <property type="entry name" value="Type I PLP-dependent aspartate aminotransferase-like (Major domain)"/>
    <property type="match status" value="1"/>
</dbReference>
<dbReference type="Proteomes" id="UP000565579">
    <property type="component" value="Unassembled WGS sequence"/>
</dbReference>
<evidence type="ECO:0000313" key="8">
    <source>
        <dbReference type="Proteomes" id="UP000565579"/>
    </source>
</evidence>
<dbReference type="CDD" id="cd00609">
    <property type="entry name" value="AAT_like"/>
    <property type="match status" value="1"/>
</dbReference>
<evidence type="ECO:0000313" key="7">
    <source>
        <dbReference type="EMBL" id="MBB6547362.1"/>
    </source>
</evidence>
<evidence type="ECO:0000256" key="1">
    <source>
        <dbReference type="ARBA" id="ARBA00001933"/>
    </source>
</evidence>
<dbReference type="InterPro" id="IPR050596">
    <property type="entry name" value="AspAT/PAT-like"/>
</dbReference>
<evidence type="ECO:0000259" key="6">
    <source>
        <dbReference type="Pfam" id="PF00155"/>
    </source>
</evidence>
<dbReference type="RefSeq" id="WP_221524716.1">
    <property type="nucleotide sequence ID" value="NZ_BAAAXY010000061.1"/>
</dbReference>
<feature type="domain" description="Aminotransferase class I/classII large" evidence="6">
    <location>
        <begin position="150"/>
        <end position="384"/>
    </location>
</feature>
<name>A0A7X0NPR5_9ACTN</name>
<organism evidence="7 8">
    <name type="scientific">Nonomuraea rubra</name>
    <dbReference type="NCBI Taxonomy" id="46180"/>
    <lineage>
        <taxon>Bacteria</taxon>
        <taxon>Bacillati</taxon>
        <taxon>Actinomycetota</taxon>
        <taxon>Actinomycetes</taxon>
        <taxon>Streptosporangiales</taxon>
        <taxon>Streptosporangiaceae</taxon>
        <taxon>Nonomuraea</taxon>
    </lineage>
</organism>
<keyword evidence="8" id="KW-1185">Reference proteome</keyword>
<accession>A0A7X0NPR5</accession>
<keyword evidence="3 7" id="KW-0032">Aminotransferase</keyword>
<sequence>MRLFESVRPARLPEVPGPPASFAGRDGFADGFVPAVDDRMLDVYARARNPEDPLELRDLWLGRVECELGAAARSPGAHRVAQAERWRSAAVLRTVGPADVLGSRATVRFVKELFNWYFRDDLYGELRPQATHILSGGSIDEQAWGLPQTLKDCIRFALDMDWYGYSDSRGRLPVREAVAEYENARMEAPAYHAGNVAITMGGTFAVSSLADFVLHGASPTGSPALCAIPNYPPLVETVARRSQVRLVPLPSLDGRTSLQPLIDALTPDTPMVLLQTVGNPTGAAVVEADLVRLIRAASPSTMIVLDECHEWLGPERPCSGVRAAPNVVRVSSLSKTWSAPGLKVGWLVADERFVADYYEYASTTFGGPPSFFYTIVEVLARMERWLLTGLVTPTAAEVGEFEPAYGMRLGPLIAAYRSYRSERLRREAGLKALRDQASGELAQTPARVLEPHYSINTMVEFTGWDDSYLCFRDLLHGSGVSVFPGILTFCFSGGVVRITSSRREQDLRAALGRLKSAFTLTSPR</sequence>
<dbReference type="InterPro" id="IPR015421">
    <property type="entry name" value="PyrdxlP-dep_Trfase_major"/>
</dbReference>
<comment type="similarity">
    <text evidence="2">Belongs to the class-I pyridoxal-phosphate-dependent aminotransferase family.</text>
</comment>
<evidence type="ECO:0000256" key="5">
    <source>
        <dbReference type="ARBA" id="ARBA00022898"/>
    </source>
</evidence>
<dbReference type="PANTHER" id="PTHR46383">
    <property type="entry name" value="ASPARTATE AMINOTRANSFERASE"/>
    <property type="match status" value="1"/>
</dbReference>
<dbReference type="EMBL" id="JACHMI010000001">
    <property type="protein sequence ID" value="MBB6547362.1"/>
    <property type="molecule type" value="Genomic_DNA"/>
</dbReference>
<dbReference type="AlphaFoldDB" id="A0A7X0NPR5"/>
<dbReference type="GO" id="GO:0008483">
    <property type="term" value="F:transaminase activity"/>
    <property type="evidence" value="ECO:0007669"/>
    <property type="project" value="UniProtKB-KW"/>
</dbReference>
<dbReference type="InterPro" id="IPR015424">
    <property type="entry name" value="PyrdxlP-dep_Trfase"/>
</dbReference>
<keyword evidence="4 7" id="KW-0808">Transferase</keyword>
<evidence type="ECO:0000256" key="4">
    <source>
        <dbReference type="ARBA" id="ARBA00022679"/>
    </source>
</evidence>
<comment type="cofactor">
    <cofactor evidence="1">
        <name>pyridoxal 5'-phosphate</name>
        <dbReference type="ChEBI" id="CHEBI:597326"/>
    </cofactor>
</comment>